<dbReference type="InterPro" id="IPR036942">
    <property type="entry name" value="Beta-barrel_TonB_sf"/>
</dbReference>
<feature type="domain" description="TonB-dependent receptor plug" evidence="4">
    <location>
        <begin position="122"/>
        <end position="223"/>
    </location>
</feature>
<dbReference type="Proteomes" id="UP000593892">
    <property type="component" value="Chromosome"/>
</dbReference>
<gene>
    <name evidence="6" type="ORF">IRI77_32250</name>
</gene>
<dbReference type="Gene3D" id="2.60.40.1120">
    <property type="entry name" value="Carboxypeptidase-like, regulatory domain"/>
    <property type="match status" value="1"/>
</dbReference>
<keyword evidence="7" id="KW-1185">Reference proteome</keyword>
<accession>A0A7S7SJM1</accession>
<comment type="subcellular location">
    <subcellularLocation>
        <location evidence="1">Cell outer membrane</location>
    </subcellularLocation>
</comment>
<dbReference type="GO" id="GO:0009279">
    <property type="term" value="C:cell outer membrane"/>
    <property type="evidence" value="ECO:0007669"/>
    <property type="project" value="UniProtKB-SubCell"/>
</dbReference>
<dbReference type="GO" id="GO:0030246">
    <property type="term" value="F:carbohydrate binding"/>
    <property type="evidence" value="ECO:0007669"/>
    <property type="project" value="InterPro"/>
</dbReference>
<evidence type="ECO:0000259" key="4">
    <source>
        <dbReference type="Pfam" id="PF07715"/>
    </source>
</evidence>
<feature type="domain" description="TonB-dependent transporter Oar-like beta-barrel" evidence="5">
    <location>
        <begin position="229"/>
        <end position="1177"/>
    </location>
</feature>
<evidence type="ECO:0000259" key="5">
    <source>
        <dbReference type="Pfam" id="PF25183"/>
    </source>
</evidence>
<dbReference type="Pfam" id="PF13620">
    <property type="entry name" value="CarboxypepD_reg"/>
    <property type="match status" value="1"/>
</dbReference>
<evidence type="ECO:0000256" key="2">
    <source>
        <dbReference type="ARBA" id="ARBA00023136"/>
    </source>
</evidence>
<protein>
    <submittedName>
        <fullName evidence="6">TonB-dependent receptor</fullName>
    </submittedName>
</protein>
<keyword evidence="2" id="KW-0472">Membrane</keyword>
<evidence type="ECO:0000256" key="1">
    <source>
        <dbReference type="ARBA" id="ARBA00004442"/>
    </source>
</evidence>
<keyword evidence="3" id="KW-0998">Cell outer membrane</keyword>
<dbReference type="Pfam" id="PF07715">
    <property type="entry name" value="Plug"/>
    <property type="match status" value="1"/>
</dbReference>
<dbReference type="SUPFAM" id="SSF49452">
    <property type="entry name" value="Starch-binding domain-like"/>
    <property type="match status" value="1"/>
</dbReference>
<dbReference type="InterPro" id="IPR012910">
    <property type="entry name" value="Plug_dom"/>
</dbReference>
<evidence type="ECO:0000313" key="6">
    <source>
        <dbReference type="EMBL" id="QOY87384.1"/>
    </source>
</evidence>
<keyword evidence="6" id="KW-0675">Receptor</keyword>
<dbReference type="EMBL" id="CP063849">
    <property type="protein sequence ID" value="QOY87384.1"/>
    <property type="molecule type" value="Genomic_DNA"/>
</dbReference>
<evidence type="ECO:0000256" key="3">
    <source>
        <dbReference type="ARBA" id="ARBA00023237"/>
    </source>
</evidence>
<dbReference type="Pfam" id="PF25183">
    <property type="entry name" value="OMP_b-brl_4"/>
    <property type="match status" value="1"/>
</dbReference>
<dbReference type="KEGG" id="pfer:IRI77_32250"/>
<sequence length="1186" mass="129780">MAVLPFAYSQTITGQITGRLVDAGGSVIIGAKVQLANDLTKQVREFSTDSNGTFIFTNVVPGNYSLRVAQPGFKTYEQKGLNVAGLERVALPEIALQVGDVSTSVEVQAQAVHVATDSSDRRVSVTTTQIEDTVTKGRNYMALMGTLPGVQDLNQNDSRGWGTGSPTIMGGQSGQKMLTLDGAAAQDSGNRDFGYIAPSVDAIGEVQVLTANFNAEYGARSGGQMNVMIKSGTNSFHGTGYAFLRHEKLNANEFFNNKTGVARPRYRYQNVGGTIGGPFIIPGTNFNKDHNKLFWFFSYDYLHTKNVTAPNRYTMPTALERTGDFSATTTTTGTVIPIKDPLSGAQFPGNKIPSSRLDRTGLAMMNLFPLPNTTDPTGQRQYNAEFVNPFTQPRHDRILRVDYPISSKTTSYVRLLQDYTGNDGYGQILGALGDGWRQFPHGYDIPSAGAVAAIIHTFRPNLINETSWGINRGHQMNTPTDPELYKNSQLPFTDAAGTIPLTRLSASNYLNLRPAINLGFPNSFNAQSAGLAITNGPQYGFDSRWPFDGTDQLQTISNNLTWVKGRHNLKMGIYLERMSRNVSVYSTYNIAGTYYFGSDTASPVDTNYPYSNMATGAFFAYGEDSVKQVNHSRYTQVDWFIQDSWKVSSRLTFDLGMRFQRMGALHTDGQRLGLFDTSVYSAAKAGQPLYPAMQDGKKVSINPSTGAVYPYVLQGTFDPKSFSGSPFSGVKDYKGSFWNTPPITLGPRVGFAYDVFGNGKMAVRGGFGIFYDRAYTVDYIGAQGVGTGPLAAPPDFLAPILLNTTFSAMQGQQSLFTPQNIQGGSPDHLPPTTYNWSFGIQQDIGWGLILDVAYVGNSYHHGYNYNWEDLNAVRPFTTWTPQGGTNKTFVDPTSSSGALYSTNLIRSMTGLKGVGQVPVFMNVGASNYNSLQLQVNRRIGRKLTFSTNYTWSKTLLYAHQQFTDDALTKNVTSNRPHAFNANFGYSLPTLPSASRLVKQITDGWRFTGTAQIFSGAAMAPSCGYTANPVGWPNGTPTGGVLFRCQMTDATMNGVWLPSGAKPSDVGSTADPKLWYPMNVNNFVLPTINSTFAGRGIQGNMPPTLTYGPGLELFNLSLLKEFRFSEAKRLEFKIETINALNHFNPANPNMTITRNYTTGVNTNSAFGTIQGTQYNSRRAILSLRYVF</sequence>
<evidence type="ECO:0000313" key="7">
    <source>
        <dbReference type="Proteomes" id="UP000593892"/>
    </source>
</evidence>
<dbReference type="SUPFAM" id="SSF56935">
    <property type="entry name" value="Porins"/>
    <property type="match status" value="1"/>
</dbReference>
<dbReference type="AlphaFoldDB" id="A0A7S7SJM1"/>
<dbReference type="Gene3D" id="2.40.170.20">
    <property type="entry name" value="TonB-dependent receptor, beta-barrel domain"/>
    <property type="match status" value="1"/>
</dbReference>
<organism evidence="6 7">
    <name type="scientific">Paludibaculum fermentans</name>
    <dbReference type="NCBI Taxonomy" id="1473598"/>
    <lineage>
        <taxon>Bacteria</taxon>
        <taxon>Pseudomonadati</taxon>
        <taxon>Acidobacteriota</taxon>
        <taxon>Terriglobia</taxon>
        <taxon>Bryobacterales</taxon>
        <taxon>Bryobacteraceae</taxon>
        <taxon>Paludibaculum</taxon>
    </lineage>
</organism>
<dbReference type="RefSeq" id="WP_194449053.1">
    <property type="nucleotide sequence ID" value="NZ_CP063849.1"/>
</dbReference>
<dbReference type="InterPro" id="IPR057601">
    <property type="entry name" value="Oar-like_b-barrel"/>
</dbReference>
<name>A0A7S7SJM1_PALFE</name>
<reference evidence="6 7" key="1">
    <citation type="submission" date="2020-10" db="EMBL/GenBank/DDBJ databases">
        <title>Complete genome sequence of Paludibaculum fermentans P105T, a facultatively anaerobic acidobacterium capable of dissimilatory Fe(III) reduction.</title>
        <authorList>
            <person name="Dedysh S.N."/>
            <person name="Beletsky A.V."/>
            <person name="Kulichevskaya I.S."/>
            <person name="Mardanov A.V."/>
            <person name="Ravin N.V."/>
        </authorList>
    </citation>
    <scope>NUCLEOTIDE SEQUENCE [LARGE SCALE GENOMIC DNA]</scope>
    <source>
        <strain evidence="6 7">P105</strain>
    </source>
</reference>
<dbReference type="InterPro" id="IPR013784">
    <property type="entry name" value="Carb-bd-like_fold"/>
</dbReference>
<proteinExistence type="predicted"/>